<name>A0A1H3GK75_9RHOB</name>
<sequence>MVPDVMFDFAQDASGRIGLNPGSIAIPMISTAAVSIRHGWKVQPKLKDYTWKEKPAVWLGITGPSGVNKSAALDVGLEPLQAEEDRWAKANAELMEEHILQKEEHKIIMKAWRDALKDGGRDNAGPMPRAPKIPKRKRSIVENSTMEQLIQIAAENPDGLLQYKDELVGWIASFDAYSGGGKGGASQDRAAALSGYNSSPASKDRVGAQGSGGTHVRAECFSLNLVGGKALKGDHVAIRRAMESLELLAWRQRRPGFLVRLAMWRLRRIVPRNPALRSASVTAQDYRFLHQLTY</sequence>
<evidence type="ECO:0000313" key="2">
    <source>
        <dbReference type="Proteomes" id="UP000199286"/>
    </source>
</evidence>
<accession>A0A1H3GK75</accession>
<dbReference type="Pfam" id="PF13148">
    <property type="entry name" value="DUF3987"/>
    <property type="match status" value="1"/>
</dbReference>
<dbReference type="OrthoDB" id="5453446at2"/>
<evidence type="ECO:0000313" key="1">
    <source>
        <dbReference type="EMBL" id="SDY02914.1"/>
    </source>
</evidence>
<dbReference type="EMBL" id="FNPF01000002">
    <property type="protein sequence ID" value="SDY02914.1"/>
    <property type="molecule type" value="Genomic_DNA"/>
</dbReference>
<organism evidence="1 2">
    <name type="scientific">Citreimonas salinaria</name>
    <dbReference type="NCBI Taxonomy" id="321339"/>
    <lineage>
        <taxon>Bacteria</taxon>
        <taxon>Pseudomonadati</taxon>
        <taxon>Pseudomonadota</taxon>
        <taxon>Alphaproteobacteria</taxon>
        <taxon>Rhodobacterales</taxon>
        <taxon>Roseobacteraceae</taxon>
        <taxon>Citreimonas</taxon>
    </lineage>
</organism>
<dbReference type="InterPro" id="IPR025048">
    <property type="entry name" value="DUF3987"/>
</dbReference>
<protein>
    <recommendedName>
        <fullName evidence="3">DUF3987 domain-containing protein</fullName>
    </recommendedName>
</protein>
<keyword evidence="2" id="KW-1185">Reference proteome</keyword>
<reference evidence="1 2" key="1">
    <citation type="submission" date="2016-10" db="EMBL/GenBank/DDBJ databases">
        <authorList>
            <person name="de Groot N.N."/>
        </authorList>
    </citation>
    <scope>NUCLEOTIDE SEQUENCE [LARGE SCALE GENOMIC DNA]</scope>
    <source>
        <strain evidence="1 2">DSM 26880</strain>
    </source>
</reference>
<dbReference type="AlphaFoldDB" id="A0A1H3GK75"/>
<evidence type="ECO:0008006" key="3">
    <source>
        <dbReference type="Google" id="ProtNLM"/>
    </source>
</evidence>
<gene>
    <name evidence="1" type="ORF">SAMN05444340_102363</name>
</gene>
<dbReference type="Proteomes" id="UP000199286">
    <property type="component" value="Unassembled WGS sequence"/>
</dbReference>
<proteinExistence type="predicted"/>